<name>A0A427XGB2_9TREE</name>
<proteinExistence type="predicted"/>
<comment type="caution">
    <text evidence="1">The sequence shown here is derived from an EMBL/GenBank/DDBJ whole genome shotgun (WGS) entry which is preliminary data.</text>
</comment>
<dbReference type="AlphaFoldDB" id="A0A427XGB2"/>
<dbReference type="SUPFAM" id="SSF54427">
    <property type="entry name" value="NTF2-like"/>
    <property type="match status" value="1"/>
</dbReference>
<dbReference type="Proteomes" id="UP000279236">
    <property type="component" value="Unassembled WGS sequence"/>
</dbReference>
<protein>
    <recommendedName>
        <fullName evidence="3">SnoaL-like domain-containing protein</fullName>
    </recommendedName>
</protein>
<evidence type="ECO:0000313" key="1">
    <source>
        <dbReference type="EMBL" id="RSH77856.1"/>
    </source>
</evidence>
<accession>A0A427XGB2</accession>
<dbReference type="InterPro" id="IPR032710">
    <property type="entry name" value="NTF2-like_dom_sf"/>
</dbReference>
<evidence type="ECO:0000313" key="2">
    <source>
        <dbReference type="Proteomes" id="UP000279236"/>
    </source>
</evidence>
<gene>
    <name evidence="1" type="ORF">EHS24_002921</name>
</gene>
<dbReference type="InterPro" id="IPR009959">
    <property type="entry name" value="Cyclase_SnoaL-like"/>
</dbReference>
<dbReference type="GO" id="GO:0030638">
    <property type="term" value="P:polyketide metabolic process"/>
    <property type="evidence" value="ECO:0007669"/>
    <property type="project" value="InterPro"/>
</dbReference>
<dbReference type="PANTHER" id="PTHR38436:SF1">
    <property type="entry name" value="ESTER CYCLASE"/>
    <property type="match status" value="1"/>
</dbReference>
<dbReference type="PANTHER" id="PTHR38436">
    <property type="entry name" value="POLYKETIDE CYCLASE SNOAL-LIKE DOMAIN"/>
    <property type="match status" value="1"/>
</dbReference>
<keyword evidence="2" id="KW-1185">Reference proteome</keyword>
<dbReference type="Pfam" id="PF07366">
    <property type="entry name" value="SnoaL"/>
    <property type="match status" value="1"/>
</dbReference>
<dbReference type="Gene3D" id="3.10.450.50">
    <property type="match status" value="1"/>
</dbReference>
<sequence length="161" mass="17757">MNGTSIEQNKKIVGQYFTEFWGKGNVDIVDTLCVPDYKMHYPMHGDIVGREAAKKMLLDLRTAFPDLTFWPVGPLIAENSVDGDFVVGRWDGGGTHTGPAFEDLALGELDKPNTGKVMRFTGTTVFRLKDGMIVEEMGEEDALRVCSQLGVVGPLRWTTSS</sequence>
<dbReference type="GeneID" id="39587464"/>
<dbReference type="OrthoDB" id="3657563at2759"/>
<reference evidence="1 2" key="1">
    <citation type="submission" date="2018-11" db="EMBL/GenBank/DDBJ databases">
        <title>Genome sequence of Apiotrichum porosum DSM 27194.</title>
        <authorList>
            <person name="Aliyu H."/>
            <person name="Gorte O."/>
            <person name="Ochsenreither K."/>
        </authorList>
    </citation>
    <scope>NUCLEOTIDE SEQUENCE [LARGE SCALE GENOMIC DNA]</scope>
    <source>
        <strain evidence="1 2">DSM 27194</strain>
    </source>
</reference>
<organism evidence="1 2">
    <name type="scientific">Apiotrichum porosum</name>
    <dbReference type="NCBI Taxonomy" id="105984"/>
    <lineage>
        <taxon>Eukaryota</taxon>
        <taxon>Fungi</taxon>
        <taxon>Dikarya</taxon>
        <taxon>Basidiomycota</taxon>
        <taxon>Agaricomycotina</taxon>
        <taxon>Tremellomycetes</taxon>
        <taxon>Trichosporonales</taxon>
        <taxon>Trichosporonaceae</taxon>
        <taxon>Apiotrichum</taxon>
    </lineage>
</organism>
<dbReference type="RefSeq" id="XP_028473003.1">
    <property type="nucleotide sequence ID" value="XM_028618636.1"/>
</dbReference>
<evidence type="ECO:0008006" key="3">
    <source>
        <dbReference type="Google" id="ProtNLM"/>
    </source>
</evidence>
<dbReference type="EMBL" id="RSCE01000014">
    <property type="protein sequence ID" value="RSH77856.1"/>
    <property type="molecule type" value="Genomic_DNA"/>
</dbReference>